<protein>
    <submittedName>
        <fullName evidence="1">Uncharacterized protein</fullName>
    </submittedName>
</protein>
<evidence type="ECO:0000313" key="1">
    <source>
        <dbReference type="EMBL" id="ALF01779.1"/>
    </source>
</evidence>
<gene>
    <name evidence="1" type="ORF">CPT_Margaery90</name>
</gene>
<keyword evidence="2" id="KW-1185">Reference proteome</keyword>
<proteinExistence type="predicted"/>
<accession>A0A0M3UL11</accession>
<organism evidence="1 2">
    <name type="scientific">Citrobacter phage Margaery</name>
    <dbReference type="NCBI Taxonomy" id="1701810"/>
    <lineage>
        <taxon>Viruses</taxon>
        <taxon>Duplodnaviria</taxon>
        <taxon>Heunggongvirae</taxon>
        <taxon>Uroviricota</taxon>
        <taxon>Caudoviricetes</taxon>
        <taxon>Pantevenvirales</taxon>
        <taxon>Straboviridae</taxon>
        <taxon>Pseudotevenvirus</taxon>
        <taxon>Pseudotevenvirus margaery</taxon>
    </lineage>
</organism>
<sequence>MKQYFIEAADRIVLALLNWNRRQDVSIMASTNGTTYDRYDPARGLHKPYEVKA</sequence>
<dbReference type="KEGG" id="vg:26647275"/>
<name>A0A0M3UL11_9CAUD</name>
<dbReference type="RefSeq" id="YP_009194905.1">
    <property type="nucleotide sequence ID" value="NC_028755.1"/>
</dbReference>
<reference evidence="1 2" key="1">
    <citation type="submission" date="2015-08" db="EMBL/GenBank/DDBJ databases">
        <title>The Complete Genome of Citrobacter freundii Myophage Margaery.</title>
        <authorList>
            <person name="Yi D."/>
            <person name="Cadungog J.N."/>
            <person name="Cahill J.L."/>
            <person name="Rasche E.S."/>
            <person name="Everett G.F.K."/>
        </authorList>
    </citation>
    <scope>NUCLEOTIDE SEQUENCE [LARGE SCALE GENOMIC DNA]</scope>
</reference>
<evidence type="ECO:0000313" key="2">
    <source>
        <dbReference type="Proteomes" id="UP000201970"/>
    </source>
</evidence>
<dbReference type="Proteomes" id="UP000201970">
    <property type="component" value="Segment"/>
</dbReference>
<dbReference type="GeneID" id="26647275"/>
<dbReference type="EMBL" id="KT381880">
    <property type="protein sequence ID" value="ALF01779.1"/>
    <property type="molecule type" value="Genomic_DNA"/>
</dbReference>